<comment type="similarity">
    <text evidence="1">Belongs to the asp23 family.</text>
</comment>
<dbReference type="Pfam" id="PF03780">
    <property type="entry name" value="Asp23"/>
    <property type="match status" value="1"/>
</dbReference>
<evidence type="ECO:0000256" key="2">
    <source>
        <dbReference type="SAM" id="MobiDB-lite"/>
    </source>
</evidence>
<dbReference type="PANTHER" id="PTHR34297:SF3">
    <property type="entry name" value="ALKALINE SHOCK PROTEIN 23"/>
    <property type="match status" value="1"/>
</dbReference>
<organism evidence="3 4">
    <name type="scientific">Actinoallomurus oryzae</name>
    <dbReference type="NCBI Taxonomy" id="502180"/>
    <lineage>
        <taxon>Bacteria</taxon>
        <taxon>Bacillati</taxon>
        <taxon>Actinomycetota</taxon>
        <taxon>Actinomycetes</taxon>
        <taxon>Streptosporangiales</taxon>
        <taxon>Thermomonosporaceae</taxon>
        <taxon>Actinoallomurus</taxon>
    </lineage>
</organism>
<feature type="region of interest" description="Disordered" evidence="2">
    <location>
        <begin position="1"/>
        <end position="24"/>
    </location>
</feature>
<sequence length="155" mass="16120">MSAPTSERTDQKTTTPGAVKARKGGELVSDHGRTAIADTVVAKIAGMAASEVQGVYAMGAGVARAFGAVRERVGRPNIAQGVAVEVGEREAAVDVDVIVEYGVSIPDLGDGIRRNVIGAVEKMCGLDVTEVNINVGDVHLPDEESSEQPAEPRVR</sequence>
<accession>A0ABP8QWZ5</accession>
<gene>
    <name evidence="3" type="ORF">GCM10023191_077680</name>
</gene>
<name>A0ABP8QWZ5_9ACTN</name>
<dbReference type="PANTHER" id="PTHR34297">
    <property type="entry name" value="HYPOTHETICAL CYTOSOLIC PROTEIN-RELATED"/>
    <property type="match status" value="1"/>
</dbReference>
<dbReference type="EMBL" id="BAABHF010000046">
    <property type="protein sequence ID" value="GAA4512256.1"/>
    <property type="molecule type" value="Genomic_DNA"/>
</dbReference>
<proteinExistence type="inferred from homology"/>
<dbReference type="Proteomes" id="UP001500503">
    <property type="component" value="Unassembled WGS sequence"/>
</dbReference>
<comment type="caution">
    <text evidence="3">The sequence shown here is derived from an EMBL/GenBank/DDBJ whole genome shotgun (WGS) entry which is preliminary data.</text>
</comment>
<evidence type="ECO:0000256" key="1">
    <source>
        <dbReference type="ARBA" id="ARBA00005721"/>
    </source>
</evidence>
<dbReference type="InterPro" id="IPR005531">
    <property type="entry name" value="Asp23"/>
</dbReference>
<evidence type="ECO:0000313" key="4">
    <source>
        <dbReference type="Proteomes" id="UP001500503"/>
    </source>
</evidence>
<dbReference type="RefSeq" id="WP_345472556.1">
    <property type="nucleotide sequence ID" value="NZ_BAABHF010000046.1"/>
</dbReference>
<keyword evidence="4" id="KW-1185">Reference proteome</keyword>
<feature type="compositionally biased region" description="Polar residues" evidence="2">
    <location>
        <begin position="1"/>
        <end position="16"/>
    </location>
</feature>
<reference evidence="4" key="1">
    <citation type="journal article" date="2019" name="Int. J. Syst. Evol. Microbiol.">
        <title>The Global Catalogue of Microorganisms (GCM) 10K type strain sequencing project: providing services to taxonomists for standard genome sequencing and annotation.</title>
        <authorList>
            <consortium name="The Broad Institute Genomics Platform"/>
            <consortium name="The Broad Institute Genome Sequencing Center for Infectious Disease"/>
            <person name="Wu L."/>
            <person name="Ma J."/>
        </authorList>
    </citation>
    <scope>NUCLEOTIDE SEQUENCE [LARGE SCALE GENOMIC DNA]</scope>
    <source>
        <strain evidence="4">JCM 17933</strain>
    </source>
</reference>
<evidence type="ECO:0000313" key="3">
    <source>
        <dbReference type="EMBL" id="GAA4512256.1"/>
    </source>
</evidence>
<protein>
    <submittedName>
        <fullName evidence="3">Asp23/Gls24 family envelope stress response protein</fullName>
    </submittedName>
</protein>